<reference evidence="3 4" key="1">
    <citation type="submission" date="2016-12" db="EMBL/GenBank/DDBJ databases">
        <title>The genomes of Aspergillus section Nigri reveals drivers in fungal speciation.</title>
        <authorList>
            <consortium name="DOE Joint Genome Institute"/>
            <person name="Vesth T.C."/>
            <person name="Nybo J."/>
            <person name="Theobald S."/>
            <person name="Brandl J."/>
            <person name="Frisvad J.C."/>
            <person name="Nielsen K.F."/>
            <person name="Lyhne E.K."/>
            <person name="Kogle M.E."/>
            <person name="Kuo A."/>
            <person name="Riley R."/>
            <person name="Clum A."/>
            <person name="Nolan M."/>
            <person name="Lipzen A."/>
            <person name="Salamov A."/>
            <person name="Henrissat B."/>
            <person name="Wiebenga A."/>
            <person name="De Vries R.P."/>
            <person name="Grigoriev I.V."/>
            <person name="Mortensen U.H."/>
            <person name="Andersen M.R."/>
            <person name="Baker S.E."/>
        </authorList>
    </citation>
    <scope>NUCLEOTIDE SEQUENCE [LARGE SCALE GENOMIC DNA]</scope>
    <source>
        <strain evidence="3 4">IBT 23096</strain>
    </source>
</reference>
<protein>
    <recommendedName>
        <fullName evidence="2">Myb-like DNA-binding domain-containing protein</fullName>
    </recommendedName>
</protein>
<comment type="caution">
    <text evidence="3">The sequence shown here is derived from an EMBL/GenBank/DDBJ whole genome shotgun (WGS) entry which is preliminary data.</text>
</comment>
<accession>A0A2I2FXB1</accession>
<dbReference type="Pfam" id="PF22980">
    <property type="entry name" value="Myb_DNA-bind_8"/>
    <property type="match status" value="1"/>
</dbReference>
<evidence type="ECO:0000259" key="2">
    <source>
        <dbReference type="Pfam" id="PF22980"/>
    </source>
</evidence>
<dbReference type="VEuPathDB" id="FungiDB:P170DRAFT_479774"/>
<dbReference type="Proteomes" id="UP000234275">
    <property type="component" value="Unassembled WGS sequence"/>
</dbReference>
<evidence type="ECO:0000313" key="3">
    <source>
        <dbReference type="EMBL" id="PLB45257.1"/>
    </source>
</evidence>
<keyword evidence="4" id="KW-1185">Reference proteome</keyword>
<dbReference type="EMBL" id="MSFO01000008">
    <property type="protein sequence ID" value="PLB45257.1"/>
    <property type="molecule type" value="Genomic_DNA"/>
</dbReference>
<gene>
    <name evidence="3" type="ORF">P170DRAFT_479774</name>
</gene>
<dbReference type="GeneID" id="36561418"/>
<dbReference type="OrthoDB" id="3944408at2759"/>
<sequence length="242" mass="26614">MSTPRRSRAMPTDGPTAKFLYTIIKQLDLKSIDWNLVASQLEISNGHAARMRYSRFRQQMEGIASKPREPRAKKTPNKSKNGSCKADNQLEENVVQPKSELKQEPGLLLYQSSPFIKADPYGQRLSSLADIPQATTQMLPTTSLQMSAIPYSPVTVAPSDLRMYAPTAGFLGPSPMDYGQHPSPRHVWTPVKAEPEDHGGVDDVLVKVEKTDEAGIPSQCDEVEYQGTAVAGMDGGPMESRK</sequence>
<evidence type="ECO:0000256" key="1">
    <source>
        <dbReference type="SAM" id="MobiDB-lite"/>
    </source>
</evidence>
<name>A0A2I2FXB1_9EURO</name>
<evidence type="ECO:0000313" key="4">
    <source>
        <dbReference type="Proteomes" id="UP000234275"/>
    </source>
</evidence>
<dbReference type="AlphaFoldDB" id="A0A2I2FXB1"/>
<dbReference type="STRING" id="1392250.A0A2I2FXB1"/>
<organism evidence="3 4">
    <name type="scientific">Aspergillus steynii IBT 23096</name>
    <dbReference type="NCBI Taxonomy" id="1392250"/>
    <lineage>
        <taxon>Eukaryota</taxon>
        <taxon>Fungi</taxon>
        <taxon>Dikarya</taxon>
        <taxon>Ascomycota</taxon>
        <taxon>Pezizomycotina</taxon>
        <taxon>Eurotiomycetes</taxon>
        <taxon>Eurotiomycetidae</taxon>
        <taxon>Eurotiales</taxon>
        <taxon>Aspergillaceae</taxon>
        <taxon>Aspergillus</taxon>
        <taxon>Aspergillus subgen. Circumdati</taxon>
    </lineage>
</organism>
<proteinExistence type="predicted"/>
<dbReference type="InterPro" id="IPR054505">
    <property type="entry name" value="Myb_DNA-bind_8"/>
</dbReference>
<dbReference type="RefSeq" id="XP_024700559.1">
    <property type="nucleotide sequence ID" value="XM_024853720.1"/>
</dbReference>
<feature type="region of interest" description="Disordered" evidence="1">
    <location>
        <begin position="61"/>
        <end position="85"/>
    </location>
</feature>
<feature type="domain" description="Myb-like DNA-binding" evidence="2">
    <location>
        <begin position="14"/>
        <end position="61"/>
    </location>
</feature>